<keyword evidence="6" id="KW-1185">Reference proteome</keyword>
<evidence type="ECO:0000313" key="5">
    <source>
        <dbReference type="EMBL" id="EHJ62280.1"/>
    </source>
</evidence>
<dbReference type="SUPFAM" id="SSF46785">
    <property type="entry name" value="Winged helix' DNA-binding domain"/>
    <property type="match status" value="1"/>
</dbReference>
<keyword evidence="3" id="KW-0804">Transcription</keyword>
<gene>
    <name evidence="5" type="ORF">NSU_0877</name>
</gene>
<dbReference type="eggNOG" id="COG2188">
    <property type="taxonomic scope" value="Bacteria"/>
</dbReference>
<dbReference type="Gene3D" id="3.40.1410.10">
    <property type="entry name" value="Chorismate lyase-like"/>
    <property type="match status" value="1"/>
</dbReference>
<keyword evidence="1" id="KW-0805">Transcription regulation</keyword>
<evidence type="ECO:0000256" key="1">
    <source>
        <dbReference type="ARBA" id="ARBA00023015"/>
    </source>
</evidence>
<dbReference type="PROSITE" id="PS50949">
    <property type="entry name" value="HTH_GNTR"/>
    <property type="match status" value="1"/>
</dbReference>
<dbReference type="Pfam" id="PF00392">
    <property type="entry name" value="GntR"/>
    <property type="match status" value="1"/>
</dbReference>
<dbReference type="OrthoDB" id="9808698at2"/>
<dbReference type="GO" id="GO:0003677">
    <property type="term" value="F:DNA binding"/>
    <property type="evidence" value="ECO:0007669"/>
    <property type="project" value="UniProtKB-KW"/>
</dbReference>
<sequence>MTLPLGERIRAEVEARIVSGELSPGERLPTEADLMAHYGCSRMTVNKALSALAAAGLIERRKRAGSFVSRPRVHSMVLDIPDLAEEIAARGQVHQYRLRKREITEGSDSPFGPERGRVLSLAGVHYANDAAFAVEHRQVDLTAVPDIEFVDFAEQAPGSWLLRHVPWDEAETRIAAEGADAEVASWMEVVPGTATLLVERRTWRGKDSITFVRQHFRGDLYDLVARFGQTGARRS</sequence>
<comment type="caution">
    <text evidence="5">The sequence shown here is derived from an EMBL/GenBank/DDBJ whole genome shotgun (WGS) entry which is preliminary data.</text>
</comment>
<dbReference type="Gene3D" id="1.10.10.10">
    <property type="entry name" value="Winged helix-like DNA-binding domain superfamily/Winged helix DNA-binding domain"/>
    <property type="match status" value="1"/>
</dbReference>
<dbReference type="PATRIC" id="fig|1088721.3.peg.868"/>
<organism evidence="5 6">
    <name type="scientific">Novosphingobium pentaromativorans US6-1</name>
    <dbReference type="NCBI Taxonomy" id="1088721"/>
    <lineage>
        <taxon>Bacteria</taxon>
        <taxon>Pseudomonadati</taxon>
        <taxon>Pseudomonadota</taxon>
        <taxon>Alphaproteobacteria</taxon>
        <taxon>Sphingomonadales</taxon>
        <taxon>Sphingomonadaceae</taxon>
        <taxon>Novosphingobium</taxon>
    </lineage>
</organism>
<accession>G6E956</accession>
<dbReference type="PANTHER" id="PTHR44846:SF16">
    <property type="entry name" value="TRANSCRIPTIONAL REGULATOR PHNF-RELATED"/>
    <property type="match status" value="1"/>
</dbReference>
<dbReference type="EMBL" id="AGFM01000009">
    <property type="protein sequence ID" value="EHJ62280.1"/>
    <property type="molecule type" value="Genomic_DNA"/>
</dbReference>
<dbReference type="KEGG" id="npn:JI59_15705"/>
<dbReference type="InterPro" id="IPR000524">
    <property type="entry name" value="Tscrpt_reg_HTH_GntR"/>
</dbReference>
<dbReference type="SUPFAM" id="SSF64288">
    <property type="entry name" value="Chorismate lyase-like"/>
    <property type="match status" value="1"/>
</dbReference>
<evidence type="ECO:0000256" key="2">
    <source>
        <dbReference type="ARBA" id="ARBA00023125"/>
    </source>
</evidence>
<dbReference type="SMART" id="SM00345">
    <property type="entry name" value="HTH_GNTR"/>
    <property type="match status" value="1"/>
</dbReference>
<dbReference type="RefSeq" id="WP_007011792.1">
    <property type="nucleotide sequence ID" value="NZ_AGFM01000009.1"/>
</dbReference>
<dbReference type="Proteomes" id="UP000004030">
    <property type="component" value="Unassembled WGS sequence"/>
</dbReference>
<dbReference type="CDD" id="cd07377">
    <property type="entry name" value="WHTH_GntR"/>
    <property type="match status" value="1"/>
</dbReference>
<dbReference type="PRINTS" id="PR00035">
    <property type="entry name" value="HTHGNTR"/>
</dbReference>
<dbReference type="InterPro" id="IPR028978">
    <property type="entry name" value="Chorismate_lyase_/UTRA_dom_sf"/>
</dbReference>
<reference evidence="5 6" key="1">
    <citation type="journal article" date="2012" name="J. Bacteriol.">
        <title>Genome sequence of benzo(a)pyrene-degrading bacterium Novosphingobium pentaromativorans US6-1.</title>
        <authorList>
            <person name="Luo Y.R."/>
            <person name="Kang S.G."/>
            <person name="Kim S.J."/>
            <person name="Kim M.R."/>
            <person name="Li N."/>
            <person name="Lee J.H."/>
            <person name="Kwon K.K."/>
        </authorList>
    </citation>
    <scope>NUCLEOTIDE SEQUENCE [LARGE SCALE GENOMIC DNA]</scope>
    <source>
        <strain evidence="5 6">US6-1</strain>
    </source>
</reference>
<dbReference type="InterPro" id="IPR036390">
    <property type="entry name" value="WH_DNA-bd_sf"/>
</dbReference>
<dbReference type="GO" id="GO:0003700">
    <property type="term" value="F:DNA-binding transcription factor activity"/>
    <property type="evidence" value="ECO:0007669"/>
    <property type="project" value="InterPro"/>
</dbReference>
<proteinExistence type="predicted"/>
<dbReference type="InterPro" id="IPR011663">
    <property type="entry name" value="UTRA"/>
</dbReference>
<dbReference type="PANTHER" id="PTHR44846">
    <property type="entry name" value="MANNOSYL-D-GLYCERATE TRANSPORT/METABOLISM SYSTEM REPRESSOR MNGR-RELATED"/>
    <property type="match status" value="1"/>
</dbReference>
<feature type="domain" description="HTH gntR-type" evidence="4">
    <location>
        <begin position="3"/>
        <end position="71"/>
    </location>
</feature>
<dbReference type="AlphaFoldDB" id="G6E956"/>
<dbReference type="Pfam" id="PF07702">
    <property type="entry name" value="UTRA"/>
    <property type="match status" value="1"/>
</dbReference>
<dbReference type="STRING" id="1088721.JI59_15705"/>
<keyword evidence="2" id="KW-0238">DNA-binding</keyword>
<dbReference type="InterPro" id="IPR036388">
    <property type="entry name" value="WH-like_DNA-bd_sf"/>
</dbReference>
<name>G6E956_9SPHN</name>
<dbReference type="InterPro" id="IPR050679">
    <property type="entry name" value="Bact_HTH_transcr_reg"/>
</dbReference>
<evidence type="ECO:0000313" key="6">
    <source>
        <dbReference type="Proteomes" id="UP000004030"/>
    </source>
</evidence>
<evidence type="ECO:0000259" key="4">
    <source>
        <dbReference type="PROSITE" id="PS50949"/>
    </source>
</evidence>
<dbReference type="SMART" id="SM00866">
    <property type="entry name" value="UTRA"/>
    <property type="match status" value="1"/>
</dbReference>
<evidence type="ECO:0000256" key="3">
    <source>
        <dbReference type="ARBA" id="ARBA00023163"/>
    </source>
</evidence>
<protein>
    <submittedName>
        <fullName evidence="5">GntR family transcriptional regulator, histidine utilization repressor</fullName>
    </submittedName>
</protein>